<gene>
    <name evidence="6" type="ORF">ABVT43_15580</name>
</gene>
<dbReference type="SUPFAM" id="SSF50891">
    <property type="entry name" value="Cyclophilin-like"/>
    <property type="match status" value="1"/>
</dbReference>
<proteinExistence type="inferred from homology"/>
<comment type="function">
    <text evidence="4">PPIases accelerate the folding of proteins. It catalyzes the cis-trans isomerization of proline imidic peptide bonds in oligopeptides.</text>
</comment>
<evidence type="ECO:0000259" key="5">
    <source>
        <dbReference type="PROSITE" id="PS50072"/>
    </source>
</evidence>
<evidence type="ECO:0000256" key="2">
    <source>
        <dbReference type="ARBA" id="ARBA00023110"/>
    </source>
</evidence>
<dbReference type="PROSITE" id="PS00170">
    <property type="entry name" value="CSA_PPIASE_1"/>
    <property type="match status" value="1"/>
</dbReference>
<keyword evidence="2 4" id="KW-0697">Rotamase</keyword>
<dbReference type="InterPro" id="IPR044665">
    <property type="entry name" value="E_coli_cyclophilin_A-like"/>
</dbReference>
<dbReference type="InterPro" id="IPR020892">
    <property type="entry name" value="Cyclophilin-type_PPIase_CS"/>
</dbReference>
<evidence type="ECO:0000256" key="4">
    <source>
        <dbReference type="RuleBase" id="RU363019"/>
    </source>
</evidence>
<feature type="chain" id="PRO_5044965140" description="Peptidyl-prolyl cis-trans isomerase" evidence="4">
    <location>
        <begin position="27"/>
        <end position="203"/>
    </location>
</feature>
<reference evidence="6 7" key="1">
    <citation type="submission" date="2024-06" db="EMBL/GenBank/DDBJ databases">
        <authorList>
            <person name="Li F."/>
        </authorList>
    </citation>
    <scope>NUCLEOTIDE SEQUENCE [LARGE SCALE GENOMIC DNA]</scope>
    <source>
        <strain evidence="6 7">GXAS 311</strain>
    </source>
</reference>
<name>A0ABV2BXA3_9GAMM</name>
<dbReference type="InterPro" id="IPR029000">
    <property type="entry name" value="Cyclophilin-like_dom_sf"/>
</dbReference>
<comment type="similarity">
    <text evidence="1 4">Belongs to the cyclophilin-type PPIase family.</text>
</comment>
<accession>A0ABV2BXA3</accession>
<keyword evidence="3 4" id="KW-0413">Isomerase</keyword>
<sequence>MFKFISLIKYRIIFSLIAFFSVTCLANDGAKIQPDNLFPRVQLDTPAGKIIVELDRSRAPITVNNFLAYAADGTYDGTIFHRVVADFVVQGGGYDQLYNPKKQNKPIFNESGNGLKNKMYTVGMARESNPHSATSQFYFNLSDNDNLDPGRDWGYTVFGIVVEGIEIIDMIGKAQTETNPQLGWENVPVKPILLKKATILKEE</sequence>
<evidence type="ECO:0000256" key="1">
    <source>
        <dbReference type="ARBA" id="ARBA00007365"/>
    </source>
</evidence>
<dbReference type="InterPro" id="IPR002130">
    <property type="entry name" value="Cyclophilin-type_PPIase_dom"/>
</dbReference>
<dbReference type="GO" id="GO:0003755">
    <property type="term" value="F:peptidyl-prolyl cis-trans isomerase activity"/>
    <property type="evidence" value="ECO:0007669"/>
    <property type="project" value="UniProtKB-EC"/>
</dbReference>
<dbReference type="PRINTS" id="PR00153">
    <property type="entry name" value="CSAPPISMRASE"/>
</dbReference>
<dbReference type="Gene3D" id="2.40.100.10">
    <property type="entry name" value="Cyclophilin-like"/>
    <property type="match status" value="1"/>
</dbReference>
<dbReference type="EC" id="5.2.1.8" evidence="4"/>
<organism evidence="6 7">
    <name type="scientific">Aliikangiella maris</name>
    <dbReference type="NCBI Taxonomy" id="3162458"/>
    <lineage>
        <taxon>Bacteria</taxon>
        <taxon>Pseudomonadati</taxon>
        <taxon>Pseudomonadota</taxon>
        <taxon>Gammaproteobacteria</taxon>
        <taxon>Oceanospirillales</taxon>
        <taxon>Pleioneaceae</taxon>
        <taxon>Aliikangiella</taxon>
    </lineage>
</organism>
<dbReference type="Pfam" id="PF00160">
    <property type="entry name" value="Pro_isomerase"/>
    <property type="match status" value="1"/>
</dbReference>
<dbReference type="Proteomes" id="UP001548189">
    <property type="component" value="Unassembled WGS sequence"/>
</dbReference>
<feature type="signal peptide" evidence="4">
    <location>
        <begin position="1"/>
        <end position="26"/>
    </location>
</feature>
<dbReference type="RefSeq" id="WP_353897147.1">
    <property type="nucleotide sequence ID" value="NZ_JBEVCJ010000023.1"/>
</dbReference>
<dbReference type="PROSITE" id="PS50072">
    <property type="entry name" value="CSA_PPIASE_2"/>
    <property type="match status" value="1"/>
</dbReference>
<comment type="caution">
    <text evidence="6">The sequence shown here is derived from an EMBL/GenBank/DDBJ whole genome shotgun (WGS) entry which is preliminary data.</text>
</comment>
<evidence type="ECO:0000313" key="7">
    <source>
        <dbReference type="Proteomes" id="UP001548189"/>
    </source>
</evidence>
<comment type="catalytic activity">
    <reaction evidence="4">
        <text>[protein]-peptidylproline (omega=180) = [protein]-peptidylproline (omega=0)</text>
        <dbReference type="Rhea" id="RHEA:16237"/>
        <dbReference type="Rhea" id="RHEA-COMP:10747"/>
        <dbReference type="Rhea" id="RHEA-COMP:10748"/>
        <dbReference type="ChEBI" id="CHEBI:83833"/>
        <dbReference type="ChEBI" id="CHEBI:83834"/>
        <dbReference type="EC" id="5.2.1.8"/>
    </reaction>
</comment>
<feature type="domain" description="PPIase cyclophilin-type" evidence="5">
    <location>
        <begin position="37"/>
        <end position="199"/>
    </location>
</feature>
<dbReference type="EMBL" id="JBEVCJ010000023">
    <property type="protein sequence ID" value="MET1256561.1"/>
    <property type="molecule type" value="Genomic_DNA"/>
</dbReference>
<protein>
    <recommendedName>
        <fullName evidence="4">Peptidyl-prolyl cis-trans isomerase</fullName>
        <shortName evidence="4">PPIase</shortName>
        <ecNumber evidence="4">5.2.1.8</ecNumber>
    </recommendedName>
</protein>
<evidence type="ECO:0000313" key="6">
    <source>
        <dbReference type="EMBL" id="MET1256561.1"/>
    </source>
</evidence>
<dbReference type="PANTHER" id="PTHR43246">
    <property type="entry name" value="PEPTIDYL-PROLYL CIS-TRANS ISOMERASE CYP38, CHLOROPLASTIC"/>
    <property type="match status" value="1"/>
</dbReference>
<keyword evidence="7" id="KW-1185">Reference proteome</keyword>
<evidence type="ECO:0000256" key="3">
    <source>
        <dbReference type="ARBA" id="ARBA00023235"/>
    </source>
</evidence>
<keyword evidence="4" id="KW-0732">Signal</keyword>